<dbReference type="InParanoid" id="A0A409W1T8"/>
<sequence>MSVLTLRAIARPCCSHARYFATSSSSYPSDAYTKASSATSSPESINTTPSDLTESQREALDSALRVDQAGEIAANYIYMGQMAVLGRDAKLKPLIQASSSMKDMWEQEKKHLVVMDKLQIQHRVRPTLLSDVAKVAGFGLGAATALMGKEAAMACTEAVETVIGEHYDELSPIRVKFVQESRLIPDLKSQLKELSQFSTQHPSIPLLKEVITEFRDDELEHLDIAVENHSQRAPAHALLSSVVGLGCKVAIELCKRI</sequence>
<evidence type="ECO:0000256" key="2">
    <source>
        <dbReference type="ARBA" id="ARBA00022688"/>
    </source>
</evidence>
<evidence type="ECO:0000256" key="4">
    <source>
        <dbReference type="ARBA" id="ARBA00023002"/>
    </source>
</evidence>
<evidence type="ECO:0000256" key="7">
    <source>
        <dbReference type="ARBA" id="ARBA00023136"/>
    </source>
</evidence>
<comment type="catalytic activity">
    <reaction evidence="8">
        <text>a 5-methoxy-2-methyl-3-(all-trans-polyprenyl)benzene-1,4-diol + AH2 + O2 = a 3-demethylubiquinol + A + H2O</text>
        <dbReference type="Rhea" id="RHEA:50908"/>
        <dbReference type="Rhea" id="RHEA-COMP:10859"/>
        <dbReference type="Rhea" id="RHEA-COMP:10914"/>
        <dbReference type="ChEBI" id="CHEBI:13193"/>
        <dbReference type="ChEBI" id="CHEBI:15377"/>
        <dbReference type="ChEBI" id="CHEBI:15379"/>
        <dbReference type="ChEBI" id="CHEBI:17499"/>
        <dbReference type="ChEBI" id="CHEBI:84167"/>
        <dbReference type="ChEBI" id="CHEBI:84422"/>
        <dbReference type="EC" id="1.14.99.60"/>
    </reaction>
</comment>
<comment type="pathway">
    <text evidence="1 8">Cofactor biosynthesis; ubiquinone biosynthesis.</text>
</comment>
<dbReference type="STRING" id="181874.A0A409W1T8"/>
<comment type="caution">
    <text evidence="10">The sequence shown here is derived from an EMBL/GenBank/DDBJ whole genome shotgun (WGS) entry which is preliminary data.</text>
</comment>
<comment type="function">
    <text evidence="8">Catalyzes the hydroxylation of 2-polyprenyl-3-methyl-6-methoxy-1,4-benzoquinol (DMQH2) during ubiquinone biosynthesis. Has also a structural role in the COQ enzyme complex, stabilizing other COQ polypeptides.</text>
</comment>
<dbReference type="GO" id="GO:0031314">
    <property type="term" value="C:extrinsic component of mitochondrial inner membrane"/>
    <property type="evidence" value="ECO:0007669"/>
    <property type="project" value="UniProtKB-UniRule"/>
</dbReference>
<keyword evidence="11" id="KW-1185">Reference proteome</keyword>
<keyword evidence="2 8" id="KW-0831">Ubiquinone biosynthesis</keyword>
<keyword evidence="8" id="KW-0999">Mitochondrion inner membrane</keyword>
<keyword evidence="6 8" id="KW-0503">Monooxygenase</keyword>
<dbReference type="Pfam" id="PF03232">
    <property type="entry name" value="COQ7"/>
    <property type="match status" value="1"/>
</dbReference>
<feature type="binding site" evidence="8">
    <location>
        <position position="218"/>
    </location>
    <ligand>
        <name>Fe cation</name>
        <dbReference type="ChEBI" id="CHEBI:24875"/>
        <label>1</label>
    </ligand>
</feature>
<feature type="binding site" evidence="8">
    <location>
        <position position="111"/>
    </location>
    <ligand>
        <name>Fe cation</name>
        <dbReference type="ChEBI" id="CHEBI:24875"/>
        <label>1</label>
    </ligand>
</feature>
<dbReference type="PANTHER" id="PTHR11237">
    <property type="entry name" value="COENZYME Q10 BIOSYNTHESIS PROTEIN 7"/>
    <property type="match status" value="1"/>
</dbReference>
<keyword evidence="3 8" id="KW-0479">Metal-binding</keyword>
<gene>
    <name evidence="8" type="primary">COQ7</name>
    <name evidence="10" type="ORF">CVT24_003252</name>
</gene>
<dbReference type="UniPathway" id="UPA00232"/>
<evidence type="ECO:0000256" key="5">
    <source>
        <dbReference type="ARBA" id="ARBA00023004"/>
    </source>
</evidence>
<accession>A0A409W1T8</accession>
<evidence type="ECO:0000256" key="6">
    <source>
        <dbReference type="ARBA" id="ARBA00023033"/>
    </source>
</evidence>
<dbReference type="CDD" id="cd01042">
    <property type="entry name" value="DMQH"/>
    <property type="match status" value="1"/>
</dbReference>
<dbReference type="InterPro" id="IPR011566">
    <property type="entry name" value="Ubq_synth_Coq7"/>
</dbReference>
<evidence type="ECO:0000256" key="9">
    <source>
        <dbReference type="SAM" id="MobiDB-lite"/>
    </source>
</evidence>
<comment type="cofactor">
    <cofactor evidence="8">
        <name>Fe cation</name>
        <dbReference type="ChEBI" id="CHEBI:24875"/>
    </cofactor>
    <text evidence="8">Binds 2 iron ions per subunit.</text>
</comment>
<organism evidence="10 11">
    <name type="scientific">Panaeolus cyanescens</name>
    <dbReference type="NCBI Taxonomy" id="181874"/>
    <lineage>
        <taxon>Eukaryota</taxon>
        <taxon>Fungi</taxon>
        <taxon>Dikarya</taxon>
        <taxon>Basidiomycota</taxon>
        <taxon>Agaricomycotina</taxon>
        <taxon>Agaricomycetes</taxon>
        <taxon>Agaricomycetidae</taxon>
        <taxon>Agaricales</taxon>
        <taxon>Agaricineae</taxon>
        <taxon>Galeropsidaceae</taxon>
        <taxon>Panaeolus</taxon>
    </lineage>
</organism>
<feature type="binding site" evidence="8">
    <location>
        <position position="108"/>
    </location>
    <ligand>
        <name>Fe cation</name>
        <dbReference type="ChEBI" id="CHEBI:24875"/>
        <label>1</label>
    </ligand>
</feature>
<proteinExistence type="inferred from homology"/>
<keyword evidence="4 8" id="KW-0560">Oxidoreductase</keyword>
<comment type="subunit">
    <text evidence="8">Component of a multi-subunit COQ enzyme complex, composed of at least COQ3, COQ4, COQ5, COQ6, COQ7 and COQ9.</text>
</comment>
<dbReference type="FunCoup" id="A0A409W1T8">
    <property type="interactions" value="180"/>
</dbReference>
<dbReference type="Proteomes" id="UP000284842">
    <property type="component" value="Unassembled WGS sequence"/>
</dbReference>
<comment type="similarity">
    <text evidence="8">Belongs to the COQ7 family.</text>
</comment>
<feature type="binding site" evidence="8">
    <location>
        <position position="218"/>
    </location>
    <ligand>
        <name>Fe cation</name>
        <dbReference type="ChEBI" id="CHEBI:24875"/>
        <label>2</label>
    </ligand>
</feature>
<feature type="region of interest" description="Disordered" evidence="9">
    <location>
        <begin position="23"/>
        <end position="53"/>
    </location>
</feature>
<keyword evidence="7 8" id="KW-0472">Membrane</keyword>
<feature type="binding site" evidence="8">
    <location>
        <position position="160"/>
    </location>
    <ligand>
        <name>Fe cation</name>
        <dbReference type="ChEBI" id="CHEBI:24875"/>
        <label>2</label>
    </ligand>
</feature>
<dbReference type="EC" id="1.14.99.60" evidence="8"/>
<keyword evidence="5 8" id="KW-0408">Iron</keyword>
<comment type="subcellular location">
    <subcellularLocation>
        <location evidence="8">Mitochondrion inner membrane</location>
        <topology evidence="8">Peripheral membrane protein</topology>
        <orientation evidence="8">Matrix side</orientation>
    </subcellularLocation>
</comment>
<dbReference type="SUPFAM" id="SSF47240">
    <property type="entry name" value="Ferritin-like"/>
    <property type="match status" value="1"/>
</dbReference>
<dbReference type="EMBL" id="NHTK01005867">
    <property type="protein sequence ID" value="PPQ72489.1"/>
    <property type="molecule type" value="Genomic_DNA"/>
</dbReference>
<feature type="binding site" evidence="8">
    <location>
        <position position="71"/>
    </location>
    <ligand>
        <name>Fe cation</name>
        <dbReference type="ChEBI" id="CHEBI:24875"/>
        <label>1</label>
    </ligand>
</feature>
<dbReference type="GO" id="GO:0046872">
    <property type="term" value="F:metal ion binding"/>
    <property type="evidence" value="ECO:0007669"/>
    <property type="project" value="UniProtKB-KW"/>
</dbReference>
<feature type="binding site" evidence="8">
    <location>
        <position position="108"/>
    </location>
    <ligand>
        <name>Fe cation</name>
        <dbReference type="ChEBI" id="CHEBI:24875"/>
        <label>2</label>
    </ligand>
</feature>
<protein>
    <recommendedName>
        <fullName evidence="8">5-demethoxyubiquinone hydroxylase, mitochondrial</fullName>
        <shortName evidence="8">DMQ hydroxylase</shortName>
        <ecNumber evidence="8">1.14.99.60</ecNumber>
    </recommendedName>
    <alternativeName>
        <fullName evidence="8">Ubiquinone biosynthesis monooxygenase COQ7</fullName>
    </alternativeName>
</protein>
<dbReference type="AlphaFoldDB" id="A0A409W1T8"/>
<dbReference type="GO" id="GO:0008682">
    <property type="term" value="F:3-demethoxyubiquinol 3-hydroxylase activity"/>
    <property type="evidence" value="ECO:0007669"/>
    <property type="project" value="UniProtKB-EC"/>
</dbReference>
<evidence type="ECO:0000256" key="8">
    <source>
        <dbReference type="HAMAP-Rule" id="MF_03194"/>
    </source>
</evidence>
<name>A0A409W1T8_9AGAR</name>
<evidence type="ECO:0000256" key="1">
    <source>
        <dbReference type="ARBA" id="ARBA00004749"/>
    </source>
</evidence>
<dbReference type="InterPro" id="IPR009078">
    <property type="entry name" value="Ferritin-like_SF"/>
</dbReference>
<keyword evidence="8" id="KW-0496">Mitochondrion</keyword>
<evidence type="ECO:0000256" key="3">
    <source>
        <dbReference type="ARBA" id="ARBA00022723"/>
    </source>
</evidence>
<evidence type="ECO:0000313" key="11">
    <source>
        <dbReference type="Proteomes" id="UP000284842"/>
    </source>
</evidence>
<reference evidence="10 11" key="1">
    <citation type="journal article" date="2018" name="Evol. Lett.">
        <title>Horizontal gene cluster transfer increased hallucinogenic mushroom diversity.</title>
        <authorList>
            <person name="Reynolds H.T."/>
            <person name="Vijayakumar V."/>
            <person name="Gluck-Thaler E."/>
            <person name="Korotkin H.B."/>
            <person name="Matheny P.B."/>
            <person name="Slot J.C."/>
        </authorList>
    </citation>
    <scope>NUCLEOTIDE SEQUENCE [LARGE SCALE GENOMIC DNA]</scope>
    <source>
        <strain evidence="10 11">2629</strain>
    </source>
</reference>
<feature type="binding site" evidence="8">
    <location>
        <position position="221"/>
    </location>
    <ligand>
        <name>Fe cation</name>
        <dbReference type="ChEBI" id="CHEBI:24875"/>
        <label>2</label>
    </ligand>
</feature>
<dbReference type="GO" id="GO:0006744">
    <property type="term" value="P:ubiquinone biosynthetic process"/>
    <property type="evidence" value="ECO:0007669"/>
    <property type="project" value="UniProtKB-UniRule"/>
</dbReference>
<dbReference type="OrthoDB" id="275371at2759"/>
<dbReference type="PANTHER" id="PTHR11237:SF4">
    <property type="entry name" value="5-DEMETHOXYUBIQUINONE HYDROXYLASE, MITOCHONDRIAL"/>
    <property type="match status" value="1"/>
</dbReference>
<evidence type="ECO:0000313" key="10">
    <source>
        <dbReference type="EMBL" id="PPQ72489.1"/>
    </source>
</evidence>
<dbReference type="GO" id="GO:0016709">
    <property type="term" value="F:oxidoreductase activity, acting on paired donors, with incorporation or reduction of molecular oxygen, NAD(P)H as one donor, and incorporation of one atom of oxygen"/>
    <property type="evidence" value="ECO:0007669"/>
    <property type="project" value="UniProtKB-UniRule"/>
</dbReference>
<dbReference type="HAMAP" id="MF_01658">
    <property type="entry name" value="COQ7"/>
    <property type="match status" value="1"/>
</dbReference>